<dbReference type="PANTHER" id="PTHR10434:SF66">
    <property type="entry name" value="PHOSPHOLIPID_GLYCEROL ACYLTRANSFERASE DOMAIN-CONTAINING PROTEIN"/>
    <property type="match status" value="1"/>
</dbReference>
<dbReference type="Proteomes" id="UP000476338">
    <property type="component" value="Unassembled WGS sequence"/>
</dbReference>
<dbReference type="SMART" id="SM00563">
    <property type="entry name" value="PlsC"/>
    <property type="match status" value="1"/>
</dbReference>
<dbReference type="Pfam" id="PF01553">
    <property type="entry name" value="Acyltransferase"/>
    <property type="match status" value="1"/>
</dbReference>
<feature type="transmembrane region" description="Helical" evidence="4">
    <location>
        <begin position="6"/>
        <end position="35"/>
    </location>
</feature>
<dbReference type="GO" id="GO:0003841">
    <property type="term" value="F:1-acylglycerol-3-phosphate O-acyltransferase activity"/>
    <property type="evidence" value="ECO:0007669"/>
    <property type="project" value="TreeGrafter"/>
</dbReference>
<dbReference type="PANTHER" id="PTHR10434">
    <property type="entry name" value="1-ACYL-SN-GLYCEROL-3-PHOSPHATE ACYLTRANSFERASE"/>
    <property type="match status" value="1"/>
</dbReference>
<feature type="domain" description="Phospholipid/glycerol acyltransferase" evidence="5">
    <location>
        <begin position="80"/>
        <end position="186"/>
    </location>
</feature>
<dbReference type="InterPro" id="IPR002123">
    <property type="entry name" value="Plipid/glycerol_acylTrfase"/>
</dbReference>
<evidence type="ECO:0000256" key="3">
    <source>
        <dbReference type="ARBA" id="ARBA00023315"/>
    </source>
</evidence>
<keyword evidence="4" id="KW-0472">Membrane</keyword>
<gene>
    <name evidence="6" type="ORF">F1B92_05955</name>
</gene>
<keyword evidence="3 6" id="KW-0012">Acyltransferase</keyword>
<keyword evidence="2 6" id="KW-0808">Transferase</keyword>
<keyword evidence="4" id="KW-1133">Transmembrane helix</keyword>
<evidence type="ECO:0000256" key="1">
    <source>
        <dbReference type="ARBA" id="ARBA00005189"/>
    </source>
</evidence>
<sequence length="245" mass="28699">MAFRIFLVGFLFFVFGFICMIGNLIFIPILLLRLYKFNKVQNFSRFLVRHSWRLFLFFTEILGYQKSNKEILKGIKTSSSMIICNHPSLLDVVFFLSNIKGVNCVVKSGLRKNIFLYPAIKSSGYITNSNDSNFLNKCIDVLKNGENLVVFPEGSRTKDEIYMQKGAFYIAVRGAKNLILVTLEMNPLSLRKDQKWYETPKEKIVYKFSIKDKIELSKFESDKIDTIRTRKLNEEINKFYKKEIR</sequence>
<dbReference type="AlphaFoldDB" id="A0A6L5WKD9"/>
<evidence type="ECO:0000256" key="4">
    <source>
        <dbReference type="SAM" id="Phobius"/>
    </source>
</evidence>
<dbReference type="SUPFAM" id="SSF69593">
    <property type="entry name" value="Glycerol-3-phosphate (1)-acyltransferase"/>
    <property type="match status" value="1"/>
</dbReference>
<protein>
    <submittedName>
        <fullName evidence="6">1-acyl-sn-glycerol-3-phosphate acyltransferase</fullName>
    </submittedName>
</protein>
<dbReference type="GO" id="GO:0006654">
    <property type="term" value="P:phosphatidic acid biosynthetic process"/>
    <property type="evidence" value="ECO:0007669"/>
    <property type="project" value="TreeGrafter"/>
</dbReference>
<evidence type="ECO:0000256" key="2">
    <source>
        <dbReference type="ARBA" id="ARBA00022679"/>
    </source>
</evidence>
<organism evidence="6 7">
    <name type="scientific">Campylobacter portucalensis</name>
    <dbReference type="NCBI Taxonomy" id="2608384"/>
    <lineage>
        <taxon>Bacteria</taxon>
        <taxon>Pseudomonadati</taxon>
        <taxon>Campylobacterota</taxon>
        <taxon>Epsilonproteobacteria</taxon>
        <taxon>Campylobacterales</taxon>
        <taxon>Campylobacteraceae</taxon>
        <taxon>Campylobacter</taxon>
    </lineage>
</organism>
<keyword evidence="7" id="KW-1185">Reference proteome</keyword>
<accession>A0A6L5WKD9</accession>
<evidence type="ECO:0000313" key="7">
    <source>
        <dbReference type="Proteomes" id="UP000476338"/>
    </source>
</evidence>
<dbReference type="CDD" id="cd07989">
    <property type="entry name" value="LPLAT_AGPAT-like"/>
    <property type="match status" value="1"/>
</dbReference>
<reference evidence="6 7" key="1">
    <citation type="submission" date="2019-09" db="EMBL/GenBank/DDBJ databases">
        <authorList>
            <person name="Silva M."/>
            <person name="Pereira G."/>
            <person name="Lopes-Da-Costa L."/>
            <person name="Silva E."/>
        </authorList>
    </citation>
    <scope>NUCLEOTIDE SEQUENCE [LARGE SCALE GENOMIC DNA]</scope>
    <source>
        <strain evidence="6 7">FMV-PI01</strain>
    </source>
</reference>
<dbReference type="EMBL" id="VWSJ01000023">
    <property type="protein sequence ID" value="MSN96707.1"/>
    <property type="molecule type" value="Genomic_DNA"/>
</dbReference>
<comment type="caution">
    <text evidence="6">The sequence shown here is derived from an EMBL/GenBank/DDBJ whole genome shotgun (WGS) entry which is preliminary data.</text>
</comment>
<name>A0A6L5WKD9_9BACT</name>
<proteinExistence type="predicted"/>
<reference evidence="6 7" key="2">
    <citation type="submission" date="2020-03" db="EMBL/GenBank/DDBJ databases">
        <title>Campylobacter portucalensis sp. nov., a new species of Campylobacter isolated from the reproductive tract of bulls.</title>
        <authorList>
            <person name="Silva M.F."/>
            <person name="Pereira G."/>
            <person name="Carneiro C."/>
            <person name="Hemphill A."/>
            <person name="Mateus L."/>
            <person name="Lopes-Da-Costa L."/>
            <person name="Silva E."/>
        </authorList>
    </citation>
    <scope>NUCLEOTIDE SEQUENCE [LARGE SCALE GENOMIC DNA]</scope>
    <source>
        <strain evidence="6 7">FMV-PI01</strain>
    </source>
</reference>
<evidence type="ECO:0000313" key="6">
    <source>
        <dbReference type="EMBL" id="MSN96707.1"/>
    </source>
</evidence>
<evidence type="ECO:0000259" key="5">
    <source>
        <dbReference type="SMART" id="SM00563"/>
    </source>
</evidence>
<keyword evidence="4" id="KW-0812">Transmembrane</keyword>
<comment type="pathway">
    <text evidence="1">Lipid metabolism.</text>
</comment>